<protein>
    <submittedName>
        <fullName evidence="2">Type IV toxin-antitoxin system AbiEi family antitoxin domain-containing protein</fullName>
    </submittedName>
</protein>
<dbReference type="Pfam" id="PF13338">
    <property type="entry name" value="AbiEi_4"/>
    <property type="match status" value="1"/>
</dbReference>
<keyword evidence="3" id="KW-1185">Reference proteome</keyword>
<evidence type="ECO:0000313" key="3">
    <source>
        <dbReference type="Proteomes" id="UP001521931"/>
    </source>
</evidence>
<dbReference type="RefSeq" id="WP_239265363.1">
    <property type="nucleotide sequence ID" value="NZ_JAKRCV010000050.1"/>
</dbReference>
<dbReference type="Proteomes" id="UP001521931">
    <property type="component" value="Unassembled WGS sequence"/>
</dbReference>
<gene>
    <name evidence="2" type="ORF">MHL29_13635</name>
</gene>
<evidence type="ECO:0000313" key="2">
    <source>
        <dbReference type="EMBL" id="MCG7322920.1"/>
    </source>
</evidence>
<evidence type="ECO:0000259" key="1">
    <source>
        <dbReference type="Pfam" id="PF13338"/>
    </source>
</evidence>
<name>A0ABS9Q4W7_9MICO</name>
<proteinExistence type="predicted"/>
<organism evidence="2 3">
    <name type="scientific">Arsenicicoccus bolidensis</name>
    <dbReference type="NCBI Taxonomy" id="229480"/>
    <lineage>
        <taxon>Bacteria</taxon>
        <taxon>Bacillati</taxon>
        <taxon>Actinomycetota</taxon>
        <taxon>Actinomycetes</taxon>
        <taxon>Micrococcales</taxon>
        <taxon>Intrasporangiaceae</taxon>
        <taxon>Arsenicicoccus</taxon>
    </lineage>
</organism>
<sequence>MSIPPALLAREFFSREDALASGVTDSDLRSAVKAGTLTRVRRGWYTAEDLPWPRDHHRVDTRIEMHLHPHQRASHHSALIHLGLPVHEPDLSTIHMRWRTSGCPRESRGRVYVHEALLLDSGCRVARAVMETALLDPESALMAADEAVRTGRTTANDLAVWAQRLAFERGGSGVMLVHRLADGRRESPGESRSALALHHLGYATTPQVPVTGHLKRYRVDGAIDGEWVCFEYDGRGKYADPVSGRVLPSEKVREDDIRDQGWEVVRITNELLDDPALLRRKVEGARLRARRRHGMGRRVAAA</sequence>
<feature type="domain" description="AbiEi antitoxin N-terminal" evidence="1">
    <location>
        <begin position="10"/>
        <end position="45"/>
    </location>
</feature>
<comment type="caution">
    <text evidence="2">The sequence shown here is derived from an EMBL/GenBank/DDBJ whole genome shotgun (WGS) entry which is preliminary data.</text>
</comment>
<dbReference type="InterPro" id="IPR025159">
    <property type="entry name" value="AbiEi_N"/>
</dbReference>
<reference evidence="2 3" key="1">
    <citation type="submission" date="2022-02" db="EMBL/GenBank/DDBJ databases">
        <title>Uncovering new skin microbiome diversity through culturing and metagenomics.</title>
        <authorList>
            <person name="Conlan S."/>
            <person name="Deming C."/>
            <person name="Nisc Comparative Sequencing Program N."/>
            <person name="Segre J.A."/>
        </authorList>
    </citation>
    <scope>NUCLEOTIDE SEQUENCE [LARGE SCALE GENOMIC DNA]</scope>
    <source>
        <strain evidence="2 3">ACRQZ</strain>
    </source>
</reference>
<accession>A0ABS9Q4W7</accession>
<dbReference type="EMBL" id="JAKRCV010000050">
    <property type="protein sequence ID" value="MCG7322920.1"/>
    <property type="molecule type" value="Genomic_DNA"/>
</dbReference>